<evidence type="ECO:0000313" key="5">
    <source>
        <dbReference type="EMBL" id="ORC36979.1"/>
    </source>
</evidence>
<keyword evidence="4" id="KW-0732">Signal</keyword>
<comment type="similarity">
    <text evidence="2">Belongs to the bacterial solute-binding protein 7 family.</text>
</comment>
<dbReference type="NCBIfam" id="NF037995">
    <property type="entry name" value="TRAP_S1"/>
    <property type="match status" value="1"/>
</dbReference>
<dbReference type="GO" id="GO:0055085">
    <property type="term" value="P:transmembrane transport"/>
    <property type="evidence" value="ECO:0007669"/>
    <property type="project" value="InterPro"/>
</dbReference>
<dbReference type="PANTHER" id="PTHR33376">
    <property type="match status" value="1"/>
</dbReference>
<dbReference type="Proteomes" id="UP000192343">
    <property type="component" value="Unassembled WGS sequence"/>
</dbReference>
<sequence>MRNPNTRILGLVLVCFLIAGTLYAGGEGESGGTEKRVLSYAHVFATDHPVHVALLEANDLLKEKSGGRLELNIYPNGTYANYNDAVQAVIMGQLDMAPLDSASEYLPKSGVLLGPYVFRSYAHWNNFKESQLYKNLKKEIGEAVGVKQLDHYNFGFRNVTGNKPLVKLDDFNRLKLRVVNFPPYNEIATIFNAVGTSLPIGDVYMGLQTGVVDAQENPLTQIVTMKFYEVQKYLMLTRHMLAVAGTIMAESTWNSLSPEEQKIIEEVFTFEANRIDEIVQNNENALMDQVESYGMTIIDDIDTRPFMDRVPLVLERNPEWVDLYNNIQSIPD</sequence>
<dbReference type="Gene3D" id="3.40.190.170">
    <property type="entry name" value="Bacterial extracellular solute-binding protein, family 7"/>
    <property type="match status" value="1"/>
</dbReference>
<accession>A0A1Y1S222</accession>
<name>A0A1Y1S222_9SPIO</name>
<dbReference type="OrthoDB" id="89872at2"/>
<dbReference type="InterPro" id="IPR004682">
    <property type="entry name" value="TRAP_DctP"/>
</dbReference>
<dbReference type="RefSeq" id="WP_083048868.1">
    <property type="nucleotide sequence ID" value="NZ_MWQY01000004.1"/>
</dbReference>
<dbReference type="STRING" id="1963862.B4O97_04970"/>
<comment type="subcellular location">
    <subcellularLocation>
        <location evidence="1">Cell envelope</location>
    </subcellularLocation>
</comment>
<dbReference type="GO" id="GO:0030288">
    <property type="term" value="C:outer membrane-bounded periplasmic space"/>
    <property type="evidence" value="ECO:0007669"/>
    <property type="project" value="InterPro"/>
</dbReference>
<dbReference type="EMBL" id="MWQY01000004">
    <property type="protein sequence ID" value="ORC36979.1"/>
    <property type="molecule type" value="Genomic_DNA"/>
</dbReference>
<dbReference type="PANTHER" id="PTHR33376:SF4">
    <property type="entry name" value="SIALIC ACID-BINDING PERIPLASMIC PROTEIN SIAP"/>
    <property type="match status" value="1"/>
</dbReference>
<dbReference type="CDD" id="cd13603">
    <property type="entry name" value="PBP2_TRAP_Siap_TeaA_like"/>
    <property type="match status" value="1"/>
</dbReference>
<evidence type="ECO:0000256" key="4">
    <source>
        <dbReference type="ARBA" id="ARBA00022729"/>
    </source>
</evidence>
<dbReference type="InterPro" id="IPR038404">
    <property type="entry name" value="TRAP_DctP_sf"/>
</dbReference>
<dbReference type="InterPro" id="IPR018389">
    <property type="entry name" value="DctP_fam"/>
</dbReference>
<gene>
    <name evidence="5" type="ORF">B4O97_04970</name>
</gene>
<dbReference type="NCBIfam" id="TIGR00787">
    <property type="entry name" value="dctP"/>
    <property type="match status" value="1"/>
</dbReference>
<evidence type="ECO:0000256" key="2">
    <source>
        <dbReference type="ARBA" id="ARBA00009023"/>
    </source>
</evidence>
<keyword evidence="3" id="KW-0813">Transport</keyword>
<protein>
    <recommendedName>
        <fullName evidence="7">C4-dicarboxylate ABC transporter substrate-binding protein</fullName>
    </recommendedName>
</protein>
<evidence type="ECO:0000313" key="6">
    <source>
        <dbReference type="Proteomes" id="UP000192343"/>
    </source>
</evidence>
<dbReference type="Pfam" id="PF03480">
    <property type="entry name" value="DctP"/>
    <property type="match status" value="1"/>
</dbReference>
<evidence type="ECO:0000256" key="3">
    <source>
        <dbReference type="ARBA" id="ARBA00022448"/>
    </source>
</evidence>
<proteinExistence type="inferred from homology"/>
<reference evidence="5 6" key="1">
    <citation type="submission" date="2017-03" db="EMBL/GenBank/DDBJ databases">
        <title>Draft Genome sequence of Marispirochaeta sp. strain JC444.</title>
        <authorList>
            <person name="Shivani Y."/>
            <person name="Subhash Y."/>
            <person name="Sasikala C."/>
            <person name="Ramana C."/>
        </authorList>
    </citation>
    <scope>NUCLEOTIDE SEQUENCE [LARGE SCALE GENOMIC DNA]</scope>
    <source>
        <strain evidence="5 6">JC444</strain>
    </source>
</reference>
<keyword evidence="6" id="KW-1185">Reference proteome</keyword>
<evidence type="ECO:0000256" key="1">
    <source>
        <dbReference type="ARBA" id="ARBA00004196"/>
    </source>
</evidence>
<organism evidence="5 6">
    <name type="scientific">Marispirochaeta aestuarii</name>
    <dbReference type="NCBI Taxonomy" id="1963862"/>
    <lineage>
        <taxon>Bacteria</taxon>
        <taxon>Pseudomonadati</taxon>
        <taxon>Spirochaetota</taxon>
        <taxon>Spirochaetia</taxon>
        <taxon>Spirochaetales</taxon>
        <taxon>Spirochaetaceae</taxon>
        <taxon>Marispirochaeta</taxon>
    </lineage>
</organism>
<comment type="caution">
    <text evidence="5">The sequence shown here is derived from an EMBL/GenBank/DDBJ whole genome shotgun (WGS) entry which is preliminary data.</text>
</comment>
<evidence type="ECO:0008006" key="7">
    <source>
        <dbReference type="Google" id="ProtNLM"/>
    </source>
</evidence>
<dbReference type="AlphaFoldDB" id="A0A1Y1S222"/>